<accession>A0A1J1IR75</accession>
<organism evidence="1 2">
    <name type="scientific">Clunio marinus</name>
    <dbReference type="NCBI Taxonomy" id="568069"/>
    <lineage>
        <taxon>Eukaryota</taxon>
        <taxon>Metazoa</taxon>
        <taxon>Ecdysozoa</taxon>
        <taxon>Arthropoda</taxon>
        <taxon>Hexapoda</taxon>
        <taxon>Insecta</taxon>
        <taxon>Pterygota</taxon>
        <taxon>Neoptera</taxon>
        <taxon>Endopterygota</taxon>
        <taxon>Diptera</taxon>
        <taxon>Nematocera</taxon>
        <taxon>Chironomoidea</taxon>
        <taxon>Chironomidae</taxon>
        <taxon>Clunio</taxon>
    </lineage>
</organism>
<gene>
    <name evidence="1" type="ORF">CLUMA_CG016088</name>
</gene>
<dbReference type="Proteomes" id="UP000183832">
    <property type="component" value="Unassembled WGS sequence"/>
</dbReference>
<name>A0A1J1IR75_9DIPT</name>
<sequence>MKQSNVRKISETVETIESQFYHWSYKTPTQFVDERDSIYSKPQSFHECNADPDELHSICFIVLYKKGICSV</sequence>
<proteinExistence type="predicted"/>
<keyword evidence="2" id="KW-1185">Reference proteome</keyword>
<evidence type="ECO:0000313" key="2">
    <source>
        <dbReference type="Proteomes" id="UP000183832"/>
    </source>
</evidence>
<protein>
    <submittedName>
        <fullName evidence="1">CLUMA_CG016088, isoform A</fullName>
    </submittedName>
</protein>
<evidence type="ECO:0000313" key="1">
    <source>
        <dbReference type="EMBL" id="CRL02741.1"/>
    </source>
</evidence>
<reference evidence="1 2" key="1">
    <citation type="submission" date="2015-04" db="EMBL/GenBank/DDBJ databases">
        <authorList>
            <person name="Syromyatnikov M.Y."/>
            <person name="Popov V.N."/>
        </authorList>
    </citation>
    <scope>NUCLEOTIDE SEQUENCE [LARGE SCALE GENOMIC DNA]</scope>
</reference>
<dbReference type="AlphaFoldDB" id="A0A1J1IR75"/>
<dbReference type="EMBL" id="CVRI01000058">
    <property type="protein sequence ID" value="CRL02741.1"/>
    <property type="molecule type" value="Genomic_DNA"/>
</dbReference>